<dbReference type="Proteomes" id="UP001634394">
    <property type="component" value="Unassembled WGS sequence"/>
</dbReference>
<comment type="catalytic activity">
    <reaction evidence="11">
        <text>L-tyrosyl-[protein] + ATP = O-phospho-L-tyrosyl-[protein] + ADP + H(+)</text>
        <dbReference type="Rhea" id="RHEA:10596"/>
        <dbReference type="Rhea" id="RHEA-COMP:10136"/>
        <dbReference type="Rhea" id="RHEA-COMP:20101"/>
        <dbReference type="ChEBI" id="CHEBI:15378"/>
        <dbReference type="ChEBI" id="CHEBI:30616"/>
        <dbReference type="ChEBI" id="CHEBI:46858"/>
        <dbReference type="ChEBI" id="CHEBI:61978"/>
        <dbReference type="ChEBI" id="CHEBI:456216"/>
        <dbReference type="EC" id="2.7.10.1"/>
    </reaction>
</comment>
<feature type="domain" description="Protein kinase" evidence="15">
    <location>
        <begin position="985"/>
        <end position="1246"/>
    </location>
</feature>
<dbReference type="SUPFAM" id="SSF103575">
    <property type="entry name" value="Plexin repeat"/>
    <property type="match status" value="1"/>
</dbReference>
<keyword evidence="18" id="KW-1185">Reference proteome</keyword>
<dbReference type="SUPFAM" id="SSF101912">
    <property type="entry name" value="Sema domain"/>
    <property type="match status" value="1"/>
</dbReference>
<evidence type="ECO:0000313" key="17">
    <source>
        <dbReference type="EMBL" id="KAL3851747.1"/>
    </source>
</evidence>
<protein>
    <recommendedName>
        <fullName evidence="2">receptor protein-tyrosine kinase</fullName>
        <ecNumber evidence="2">2.7.10.1</ecNumber>
    </recommendedName>
</protein>
<dbReference type="InterPro" id="IPR014756">
    <property type="entry name" value="Ig_E-set"/>
</dbReference>
<dbReference type="InterPro" id="IPR050122">
    <property type="entry name" value="RTK"/>
</dbReference>
<dbReference type="CDD" id="cd00603">
    <property type="entry name" value="IPT_PCSR"/>
    <property type="match status" value="2"/>
</dbReference>
<feature type="domain" description="Sema" evidence="16">
    <location>
        <begin position="8"/>
        <end position="431"/>
    </location>
</feature>
<reference evidence="17 18" key="1">
    <citation type="submission" date="2024-11" db="EMBL/GenBank/DDBJ databases">
        <title>Chromosome-level genome assembly of the freshwater bivalve Anodonta woodiana.</title>
        <authorList>
            <person name="Chen X."/>
        </authorList>
    </citation>
    <scope>NUCLEOTIDE SEQUENCE [LARGE SCALE GENOMIC DNA]</scope>
    <source>
        <strain evidence="17">MN2024</strain>
        <tissue evidence="17">Gills</tissue>
    </source>
</reference>
<dbReference type="CDD" id="cd00192">
    <property type="entry name" value="PTKc"/>
    <property type="match status" value="1"/>
</dbReference>
<dbReference type="PANTHER" id="PTHR24416">
    <property type="entry name" value="TYROSINE-PROTEIN KINASE RECEPTOR"/>
    <property type="match status" value="1"/>
</dbReference>
<dbReference type="EMBL" id="JBJQND010000015">
    <property type="protein sequence ID" value="KAL3851747.1"/>
    <property type="molecule type" value="Genomic_DNA"/>
</dbReference>
<dbReference type="InterPro" id="IPR015943">
    <property type="entry name" value="WD40/YVTN_repeat-like_dom_sf"/>
</dbReference>
<dbReference type="GO" id="GO:0004714">
    <property type="term" value="F:transmembrane receptor protein tyrosine kinase activity"/>
    <property type="evidence" value="ECO:0007669"/>
    <property type="project" value="UniProtKB-EC"/>
</dbReference>
<evidence type="ECO:0000256" key="10">
    <source>
        <dbReference type="ARBA" id="ARBA00023180"/>
    </source>
</evidence>
<keyword evidence="9" id="KW-0675">Receptor</keyword>
<dbReference type="PANTHER" id="PTHR24416:SF564">
    <property type="entry name" value="MACROPHAGE-STIMULATING PROTEIN RECEPTOR"/>
    <property type="match status" value="1"/>
</dbReference>
<comment type="subcellular location">
    <subcellularLocation>
        <location evidence="1">Membrane</location>
        <topology evidence="1">Single-pass membrane protein</topology>
    </subcellularLocation>
</comment>
<keyword evidence="6" id="KW-0832">Ubl conjugation</keyword>
<dbReference type="Pfam" id="PF01833">
    <property type="entry name" value="TIG"/>
    <property type="match status" value="3"/>
</dbReference>
<gene>
    <name evidence="17" type="ORF">ACJMK2_015460</name>
</gene>
<dbReference type="InterPro" id="IPR008266">
    <property type="entry name" value="Tyr_kinase_AS"/>
</dbReference>
<proteinExistence type="predicted"/>
<evidence type="ECO:0000313" key="18">
    <source>
        <dbReference type="Proteomes" id="UP001634394"/>
    </source>
</evidence>
<dbReference type="Gene3D" id="3.30.200.20">
    <property type="entry name" value="Phosphorylase Kinase, domain 1"/>
    <property type="match status" value="1"/>
</dbReference>
<keyword evidence="3 14" id="KW-0812">Transmembrane</keyword>
<name>A0ABD3UQG0_SINWO</name>
<dbReference type="Gene3D" id="2.130.10.10">
    <property type="entry name" value="YVTN repeat-like/Quinoprotein amine dehydrogenase"/>
    <property type="match status" value="1"/>
</dbReference>
<organism evidence="17 18">
    <name type="scientific">Sinanodonta woodiana</name>
    <name type="common">Chinese pond mussel</name>
    <name type="synonym">Anodonta woodiana</name>
    <dbReference type="NCBI Taxonomy" id="1069815"/>
    <lineage>
        <taxon>Eukaryota</taxon>
        <taxon>Metazoa</taxon>
        <taxon>Spiralia</taxon>
        <taxon>Lophotrochozoa</taxon>
        <taxon>Mollusca</taxon>
        <taxon>Bivalvia</taxon>
        <taxon>Autobranchia</taxon>
        <taxon>Heteroconchia</taxon>
        <taxon>Palaeoheterodonta</taxon>
        <taxon>Unionida</taxon>
        <taxon>Unionoidea</taxon>
        <taxon>Unionidae</taxon>
        <taxon>Unioninae</taxon>
        <taxon>Sinanodonta</taxon>
    </lineage>
</organism>
<keyword evidence="13" id="KW-0067">ATP-binding</keyword>
<dbReference type="InterPro" id="IPR011009">
    <property type="entry name" value="Kinase-like_dom_sf"/>
</dbReference>
<dbReference type="EC" id="2.7.10.1" evidence="2"/>
<evidence type="ECO:0000256" key="11">
    <source>
        <dbReference type="ARBA" id="ARBA00051243"/>
    </source>
</evidence>
<evidence type="ECO:0000256" key="4">
    <source>
        <dbReference type="ARBA" id="ARBA00022729"/>
    </source>
</evidence>
<keyword evidence="7 14" id="KW-1133">Transmembrane helix</keyword>
<dbReference type="SUPFAM" id="SSF81296">
    <property type="entry name" value="E set domains"/>
    <property type="match status" value="3"/>
</dbReference>
<evidence type="ECO:0000256" key="5">
    <source>
        <dbReference type="ARBA" id="ARBA00022737"/>
    </source>
</evidence>
<evidence type="ECO:0000256" key="2">
    <source>
        <dbReference type="ARBA" id="ARBA00011902"/>
    </source>
</evidence>
<dbReference type="SMART" id="SM00630">
    <property type="entry name" value="Sema"/>
    <property type="match status" value="1"/>
</dbReference>
<evidence type="ECO:0000256" key="7">
    <source>
        <dbReference type="ARBA" id="ARBA00022989"/>
    </source>
</evidence>
<dbReference type="PROSITE" id="PS00109">
    <property type="entry name" value="PROTEIN_KINASE_TYR"/>
    <property type="match status" value="1"/>
</dbReference>
<evidence type="ECO:0000256" key="6">
    <source>
        <dbReference type="ARBA" id="ARBA00022843"/>
    </source>
</evidence>
<dbReference type="InterPro" id="IPR017441">
    <property type="entry name" value="Protein_kinase_ATP_BS"/>
</dbReference>
<evidence type="ECO:0000256" key="9">
    <source>
        <dbReference type="ARBA" id="ARBA00023170"/>
    </source>
</evidence>
<dbReference type="PROSITE" id="PS51004">
    <property type="entry name" value="SEMA"/>
    <property type="match status" value="1"/>
</dbReference>
<dbReference type="InterPro" id="IPR001245">
    <property type="entry name" value="Ser-Thr/Tyr_kinase_cat_dom"/>
</dbReference>
<keyword evidence="8 14" id="KW-0472">Membrane</keyword>
<evidence type="ECO:0000256" key="3">
    <source>
        <dbReference type="ARBA" id="ARBA00022692"/>
    </source>
</evidence>
<dbReference type="Gene3D" id="1.10.510.10">
    <property type="entry name" value="Transferase(Phosphotransferase) domain 1"/>
    <property type="match status" value="1"/>
</dbReference>
<evidence type="ECO:0000259" key="15">
    <source>
        <dbReference type="PROSITE" id="PS50011"/>
    </source>
</evidence>
<dbReference type="GO" id="GO:0005524">
    <property type="term" value="F:ATP binding"/>
    <property type="evidence" value="ECO:0007669"/>
    <property type="project" value="UniProtKB-UniRule"/>
</dbReference>
<feature type="binding site" evidence="13">
    <location>
        <position position="1018"/>
    </location>
    <ligand>
        <name>ATP</name>
        <dbReference type="ChEBI" id="CHEBI:30616"/>
    </ligand>
</feature>
<dbReference type="SMART" id="SM00429">
    <property type="entry name" value="IPT"/>
    <property type="match status" value="3"/>
</dbReference>
<evidence type="ECO:0000256" key="13">
    <source>
        <dbReference type="PROSITE-ProRule" id="PRU10141"/>
    </source>
</evidence>
<dbReference type="GO" id="GO:0016020">
    <property type="term" value="C:membrane"/>
    <property type="evidence" value="ECO:0007669"/>
    <property type="project" value="UniProtKB-SubCell"/>
</dbReference>
<evidence type="ECO:0000256" key="1">
    <source>
        <dbReference type="ARBA" id="ARBA00004167"/>
    </source>
</evidence>
<keyword evidence="10" id="KW-0325">Glycoprotein</keyword>
<dbReference type="Gene3D" id="2.60.40.10">
    <property type="entry name" value="Immunoglobulins"/>
    <property type="match status" value="3"/>
</dbReference>
<feature type="transmembrane region" description="Helical" evidence="14">
    <location>
        <begin position="876"/>
        <end position="900"/>
    </location>
</feature>
<dbReference type="Pfam" id="PF07714">
    <property type="entry name" value="PK_Tyr_Ser-Thr"/>
    <property type="match status" value="1"/>
</dbReference>
<keyword evidence="13" id="KW-0547">Nucleotide-binding</keyword>
<dbReference type="InterPro" id="IPR001627">
    <property type="entry name" value="Semap_dom"/>
</dbReference>
<dbReference type="InterPro" id="IPR013783">
    <property type="entry name" value="Ig-like_fold"/>
</dbReference>
<sequence>MGYAWFCNIFSVILSLCFTHLLGLLEFSPRNGELFSIVINNDRLNVFVGGHNKLYNLTKDLQLSREYDACELVNSSRDVCDSDVKVVKENIKSDYMLICGTVAYGACAALYRNGTYSPFIDSTINHSTAKYVGSKSSVFAFFGHDFFGDSLLYVAMGYDGRPLEFYPYTISERRVHRRNGIYQLLYYDKSENYTMTPETLNSSYFDFLYGFEDLTHSYFISNQNNGQEGIISQSCNETNIARQYIETKITCGGSYYIADAFFIGSDNISDKRTLYVVFYDNATDTSRLCSYPQNVIHEYFRSAVWNCNQHLKIPWMAGSYTSCNQPRRDNACNMEIIMRVKDELSASPVYLTAGRVTALTARVEARLGQTVFIGFDNGILKKVHPITNRTLLVTDVAKNKTLGIRRGGLVINDRDQGLYVLCKTKVVLFPLDSCEVYNNCRDCIADLDHCGWCMHRSSNLDRCTKVNECTSATWYKNTCKPRISDVFPNSGPTAGGTLVTISGDFVAESSSSVTVTICNTTCEVNINNTTTDKIQCVTNGTERTEDCDLTVTSRDRVHSNYRLSDSARYKYKKPEAKDIKPTFGPLSGGIPLTVIGLNLDVGSTCHVLVGDKECQIIRRSEKEIICKIPSWNNATNATDCNLFIDKERLRPPNNFRYVPNPVVRDIKPRTFIKSGGTNITLTGSNLNAVGPVFIAFTYGIYVQRGIKECSFSFDGTTMICATPAMAVSDTVPHNVKTQFSHIRSAEDASRYFCQPPSKLIDLDLTVVEDPKVDGDKTEFVYDAGTANDNYTILIQGEDFDFVDPKEISVYVGADACRIVDVSAKNISCIPSFSSYIGQEMKLKIKILFGENLDLSGGFVNYRGKLKSKDDTPSTHITLIVSLVGGLVLFIIVIIIAMLFMKNLGIGLFRKKWQPVDFVVEYSSGRSRVQGESSLENASVQNRENDYQEQTFSKSMDEGASLLSGIDEDLLQTLKGDNLIIERDNLVLGELLGQGHFGCVYKGYLQVVGVKEERIVAVKTLHIDGQRDMDVNGFLKEALIMKDFHHKHVMELVGICVGLDKMPLVVLPYLRHGDLLTYIRDKNNVPMVKDLMMFCADIASGMCYLAELKFVHRDLAARNCMLDENLKVKVADFGLSRDIYEKEYYSCENKQTKLPVKWMAPESLERGVYTVQSDVWSYGIVVWEVITRGLNPYPGVDNWDVLRYLTDGRRMHKPNYCPDELYQLMLQCWSWEPSERPTFGNLSHVIPDVVQKLVERSCRKGSISNPETTYVNTGMCREFSTEFK</sequence>
<evidence type="ECO:0000256" key="12">
    <source>
        <dbReference type="PROSITE-ProRule" id="PRU00352"/>
    </source>
</evidence>
<evidence type="ECO:0000259" key="16">
    <source>
        <dbReference type="PROSITE" id="PS51004"/>
    </source>
</evidence>
<dbReference type="InterPro" id="IPR036352">
    <property type="entry name" value="Semap_dom_sf"/>
</dbReference>
<dbReference type="InterPro" id="IPR000719">
    <property type="entry name" value="Prot_kinase_dom"/>
</dbReference>
<comment type="caution">
    <text evidence="17">The sequence shown here is derived from an EMBL/GenBank/DDBJ whole genome shotgun (WGS) entry which is preliminary data.</text>
</comment>
<evidence type="ECO:0000256" key="14">
    <source>
        <dbReference type="SAM" id="Phobius"/>
    </source>
</evidence>
<dbReference type="SUPFAM" id="SSF56112">
    <property type="entry name" value="Protein kinase-like (PK-like)"/>
    <property type="match status" value="1"/>
</dbReference>
<dbReference type="PROSITE" id="PS50011">
    <property type="entry name" value="PROTEIN_KINASE_DOM"/>
    <property type="match status" value="1"/>
</dbReference>
<keyword evidence="4" id="KW-0732">Signal</keyword>
<evidence type="ECO:0000256" key="8">
    <source>
        <dbReference type="ARBA" id="ARBA00023136"/>
    </source>
</evidence>
<keyword evidence="5" id="KW-0677">Repeat</keyword>
<dbReference type="InterPro" id="IPR020635">
    <property type="entry name" value="Tyr_kinase_cat_dom"/>
</dbReference>
<feature type="transmembrane region" description="Helical" evidence="14">
    <location>
        <begin position="5"/>
        <end position="25"/>
    </location>
</feature>
<comment type="caution">
    <text evidence="12">Lacks conserved residue(s) required for the propagation of feature annotation.</text>
</comment>
<accession>A0ABD3UQG0</accession>
<dbReference type="PRINTS" id="PR00109">
    <property type="entry name" value="TYRKINASE"/>
</dbReference>
<dbReference type="InterPro" id="IPR002909">
    <property type="entry name" value="IPT_dom"/>
</dbReference>
<dbReference type="SMART" id="SM00219">
    <property type="entry name" value="TyrKc"/>
    <property type="match status" value="1"/>
</dbReference>
<dbReference type="PROSITE" id="PS00107">
    <property type="entry name" value="PROTEIN_KINASE_ATP"/>
    <property type="match status" value="1"/>
</dbReference>
<dbReference type="FunFam" id="1.10.510.10:FF:000743">
    <property type="entry name" value="Predicted protein"/>
    <property type="match status" value="1"/>
</dbReference>